<evidence type="ECO:0000256" key="1">
    <source>
        <dbReference type="SAM" id="SignalP"/>
    </source>
</evidence>
<keyword evidence="4" id="KW-1185">Reference proteome</keyword>
<dbReference type="Gene3D" id="3.40.50.10610">
    <property type="entry name" value="ABC-type transport auxiliary lipoprotein component"/>
    <property type="match status" value="1"/>
</dbReference>
<evidence type="ECO:0000313" key="4">
    <source>
        <dbReference type="Proteomes" id="UP000035930"/>
    </source>
</evidence>
<dbReference type="Pfam" id="PF13036">
    <property type="entry name" value="LpoB"/>
    <property type="match status" value="1"/>
</dbReference>
<dbReference type="AlphaFoldDB" id="A0AAP7C632"/>
<organism evidence="3 5">
    <name type="scientific">Francisella orientalis</name>
    <dbReference type="NCBI Taxonomy" id="299583"/>
    <lineage>
        <taxon>Bacteria</taxon>
        <taxon>Pseudomonadati</taxon>
        <taxon>Pseudomonadota</taxon>
        <taxon>Gammaproteobacteria</taxon>
        <taxon>Thiotrichales</taxon>
        <taxon>Francisellaceae</taxon>
        <taxon>Francisella</taxon>
    </lineage>
</organism>
<evidence type="ECO:0000313" key="5">
    <source>
        <dbReference type="Proteomes" id="UP000774689"/>
    </source>
</evidence>
<reference evidence="3" key="3">
    <citation type="journal article" date="2020" name="Int. J. Syst. Evol. Microbiol.">
        <title>Reclassification of Francisella noatunensis subsp. orientalis Ottem et al. 2009 as Francisella orientalis sp. nov., Francisella noatunensis subsp. chilensis subsp. nov. and emended description of Francisella noatunensis.</title>
        <authorList>
            <person name="Ramirez-Paredes J.G."/>
            <person name="Larsson P."/>
            <person name="Thompson K.D."/>
            <person name="Penman D.J."/>
            <person name="Busse H.J."/>
            <person name="Ohrman C."/>
            <person name="Sjodin A."/>
            <person name="Soto E."/>
            <person name="Richards R.H."/>
            <person name="Adams A."/>
            <person name="Colquhoun D.J."/>
        </authorList>
    </citation>
    <scope>NUCLEOTIDE SEQUENCE</scope>
    <source>
        <strain evidence="3">LADL-07285A</strain>
    </source>
</reference>
<dbReference type="Proteomes" id="UP000035930">
    <property type="component" value="Chromosome"/>
</dbReference>
<reference evidence="4" key="1">
    <citation type="submission" date="2015-02" db="EMBL/GenBank/DDBJ databases">
        <title>Complete genome sequence of Francisella noatunensis subsp. orientalis FNO190 isolated from farm-raised Nile tilapia in Brazil.</title>
        <authorList>
            <person name="Figueiredo H.C.P."/>
            <person name="Leal C.A.G."/>
            <person name="Pereira F.L."/>
            <person name="Soares S.C."/>
            <person name="Goncalves L.A."/>
            <person name="Dorella F.A."/>
            <person name="Carvalho A.F."/>
            <person name="Azevedo V.A.C."/>
        </authorList>
    </citation>
    <scope>NUCLEOTIDE SEQUENCE [LARGE SCALE GENOMIC DNA]</scope>
    <source>
        <strain evidence="4">FNO190</strain>
    </source>
</reference>
<protein>
    <submittedName>
        <fullName evidence="3">Penicillin-binding protein activator LpoB</fullName>
    </submittedName>
</protein>
<sequence>MMQKILIFFSLFLTSIISNVAVAADSSTNIVSGSSANLLNNSLNNTLGTNSGSTLKYKGVDERNNLKMFTVAILPFDIKGSTINGNYSEKQLQDGLNQTIIAQITQTRKFRVSNRDAKDGKAYEEEIRSIINSNDSSEKEKLNQRIGADFILTGDILGLNISKKKSSYYGEDFTTLNVSASVAYRMIELATMEVKWSNVVRLQVPANIANEYANYDNGDHSQILSYVAEQIGQTISKQIVGAIYPLQVLKVDDGEIYFNRGGNGVVKASTYEIRQEGGTSVDPATGQHIVLDSKVLAKVRITDVMPKYSVGIVIDGSLSKVHPGLRAYLSK</sequence>
<accession>A0AAP7C632</accession>
<proteinExistence type="predicted"/>
<evidence type="ECO:0000313" key="2">
    <source>
        <dbReference type="EMBL" id="AKN89151.1"/>
    </source>
</evidence>
<dbReference type="InterPro" id="IPR014094">
    <property type="entry name" value="LpoB"/>
</dbReference>
<name>A0AAP7C632_9GAMM</name>
<feature type="chain" id="PRO_5043044148" evidence="1">
    <location>
        <begin position="24"/>
        <end position="331"/>
    </location>
</feature>
<dbReference type="EMBL" id="CP011923">
    <property type="protein sequence ID" value="AKN89151.1"/>
    <property type="molecule type" value="Genomic_DNA"/>
</dbReference>
<keyword evidence="1" id="KW-0732">Signal</keyword>
<gene>
    <name evidence="3" type="ORF">CHQ83_04430</name>
    <name evidence="2" type="ORF">FNO190_1527</name>
</gene>
<evidence type="ECO:0000313" key="3">
    <source>
        <dbReference type="EMBL" id="NIY56581.1"/>
    </source>
</evidence>
<feature type="signal peptide" evidence="1">
    <location>
        <begin position="1"/>
        <end position="23"/>
    </location>
</feature>
<reference evidence="2" key="2">
    <citation type="submission" date="2017-08" db="EMBL/GenBank/DDBJ databases">
        <title>Complete Genome Sequence of Francisella noatunensis subsp. orientalis strain FNO190.</title>
        <authorList>
            <person name="Pereira F.L."/>
            <person name="Goncalves L.A."/>
            <person name="Guilherme T.C."/>
            <person name="Soares S.C."/>
            <person name="Dorella F.A."/>
            <person name="Carvalho A.F."/>
            <person name="Leibowitz M.P."/>
            <person name="Leal C.A.G."/>
            <person name="Azevedo V.A.C."/>
            <person name="Figueiredo H.C.P."/>
        </authorList>
    </citation>
    <scope>NUCLEOTIDE SEQUENCE</scope>
    <source>
        <strain evidence="2">FNO190</strain>
    </source>
</reference>
<dbReference type="EMBL" id="QPQM01000011">
    <property type="protein sequence ID" value="NIY56581.1"/>
    <property type="molecule type" value="Genomic_DNA"/>
</dbReference>
<dbReference type="Proteomes" id="UP000774689">
    <property type="component" value="Unassembled WGS sequence"/>
</dbReference>